<feature type="chain" id="PRO_5029635986" evidence="7">
    <location>
        <begin position="19"/>
        <end position="400"/>
    </location>
</feature>
<dbReference type="AlphaFoldDB" id="A0A7J6FG36"/>
<evidence type="ECO:0000256" key="3">
    <source>
        <dbReference type="ARBA" id="ARBA00022670"/>
    </source>
</evidence>
<evidence type="ECO:0000313" key="11">
    <source>
        <dbReference type="EMBL" id="KAF4369608.1"/>
    </source>
</evidence>
<feature type="signal peptide" evidence="7">
    <location>
        <begin position="1"/>
        <end position="18"/>
    </location>
</feature>
<protein>
    <submittedName>
        <fullName evidence="11">Uncharacterized protein</fullName>
    </submittedName>
</protein>
<comment type="caution">
    <text evidence="11">The sequence shown here is derived from an EMBL/GenBank/DDBJ whole genome shotgun (WGS) entry which is preliminary data.</text>
</comment>
<dbReference type="GO" id="GO:0004252">
    <property type="term" value="F:serine-type endopeptidase activity"/>
    <property type="evidence" value="ECO:0007669"/>
    <property type="project" value="InterPro"/>
</dbReference>
<evidence type="ECO:0000256" key="6">
    <source>
        <dbReference type="ARBA" id="ARBA00022825"/>
    </source>
</evidence>
<dbReference type="PROSITE" id="PS00138">
    <property type="entry name" value="SUBTILASE_SER"/>
    <property type="match status" value="1"/>
</dbReference>
<keyword evidence="6" id="KW-0720">Serine protease</keyword>
<proteinExistence type="inferred from homology"/>
<dbReference type="EMBL" id="JAATIQ010000217">
    <property type="protein sequence ID" value="KAF4369608.1"/>
    <property type="molecule type" value="Genomic_DNA"/>
</dbReference>
<gene>
    <name evidence="11" type="ORF">G4B88_021413</name>
</gene>
<keyword evidence="3" id="KW-0645">Protease</keyword>
<dbReference type="InterPro" id="IPR010259">
    <property type="entry name" value="S8pro/Inhibitor_I9"/>
</dbReference>
<feature type="domain" description="Peptidase S8/S53" evidence="8">
    <location>
        <begin position="230"/>
        <end position="275"/>
    </location>
</feature>
<evidence type="ECO:0000256" key="7">
    <source>
        <dbReference type="SAM" id="SignalP"/>
    </source>
</evidence>
<dbReference type="InterPro" id="IPR045051">
    <property type="entry name" value="SBT"/>
</dbReference>
<comment type="subcellular location">
    <subcellularLocation>
        <location evidence="1">Secreted</location>
    </subcellularLocation>
</comment>
<organism evidence="11 12">
    <name type="scientific">Cannabis sativa</name>
    <name type="common">Hemp</name>
    <name type="synonym">Marijuana</name>
    <dbReference type="NCBI Taxonomy" id="3483"/>
    <lineage>
        <taxon>Eukaryota</taxon>
        <taxon>Viridiplantae</taxon>
        <taxon>Streptophyta</taxon>
        <taxon>Embryophyta</taxon>
        <taxon>Tracheophyta</taxon>
        <taxon>Spermatophyta</taxon>
        <taxon>Magnoliopsida</taxon>
        <taxon>eudicotyledons</taxon>
        <taxon>Gunneridae</taxon>
        <taxon>Pentapetalae</taxon>
        <taxon>rosids</taxon>
        <taxon>fabids</taxon>
        <taxon>Rosales</taxon>
        <taxon>Cannabaceae</taxon>
        <taxon>Cannabis</taxon>
    </lineage>
</organism>
<evidence type="ECO:0000256" key="5">
    <source>
        <dbReference type="ARBA" id="ARBA00022801"/>
    </source>
</evidence>
<dbReference type="GO" id="GO:0005576">
    <property type="term" value="C:extracellular region"/>
    <property type="evidence" value="ECO:0007669"/>
    <property type="project" value="UniProtKB-SubCell"/>
</dbReference>
<dbReference type="SUPFAM" id="SSF52743">
    <property type="entry name" value="Subtilisin-like"/>
    <property type="match status" value="1"/>
</dbReference>
<sequence>MMLRIIINLVLKACYVELAYINSKQAAKESILYSYKHGFSGFAAILTQSQAKLIADFPGVVNVIPNRIFSLHTTRSWDFLQVNQFEMLVLRFSFANIHIILIGVEMSGPRKDLGKFYPIVYGEDIASIGVAENSAGSCDFGTLNGTLARGKVVLCFQSRSQRLDFVAARTVLSVKGVGAIFAESSSKDVSSSWNLPMFNLTLLLLVILASWSPTASPLQLDASGRKLPLQFKIESGTSMSCPHVTAVVALLRSTYPNWSPAAIKSALVTTASLEHDYGQSIVAEGAPYKFADPFDYGGGHVNPNKAIYPGLIFDLVTSDYVHFLCTMGYTNTAINLVTRTVTNVGPVNSINIARVQTPFGVSVKVNPSVLVFNSSVKKLKINLRKILLWKLVLGRWLVLM</sequence>
<dbReference type="InterPro" id="IPR041469">
    <property type="entry name" value="Subtilisin-like_FN3"/>
</dbReference>
<dbReference type="Gene3D" id="3.50.30.30">
    <property type="match status" value="1"/>
</dbReference>
<keyword evidence="12" id="KW-1185">Reference proteome</keyword>
<reference evidence="11 12" key="1">
    <citation type="journal article" date="2020" name="bioRxiv">
        <title>Sequence and annotation of 42 cannabis genomes reveals extensive copy number variation in cannabinoid synthesis and pathogen resistance genes.</title>
        <authorList>
            <person name="Mckernan K.J."/>
            <person name="Helbert Y."/>
            <person name="Kane L.T."/>
            <person name="Ebling H."/>
            <person name="Zhang L."/>
            <person name="Liu B."/>
            <person name="Eaton Z."/>
            <person name="Mclaughlin S."/>
            <person name="Kingan S."/>
            <person name="Baybayan P."/>
            <person name="Concepcion G."/>
            <person name="Jordan M."/>
            <person name="Riva A."/>
            <person name="Barbazuk W."/>
            <person name="Harkins T."/>
        </authorList>
    </citation>
    <scope>NUCLEOTIDE SEQUENCE [LARGE SCALE GENOMIC DNA]</scope>
    <source>
        <strain evidence="12">cv. Jamaican Lion 4</strain>
        <tissue evidence="11">Leaf</tissue>
    </source>
</reference>
<comment type="similarity">
    <text evidence="2">Belongs to the peptidase S8 family.</text>
</comment>
<dbReference type="InterPro" id="IPR037045">
    <property type="entry name" value="S8pro/Inhibitor_I9_sf"/>
</dbReference>
<dbReference type="InterPro" id="IPR023828">
    <property type="entry name" value="Peptidase_S8_Ser-AS"/>
</dbReference>
<dbReference type="Pfam" id="PF05922">
    <property type="entry name" value="Inhibitor_I9"/>
    <property type="match status" value="1"/>
</dbReference>
<dbReference type="InterPro" id="IPR036852">
    <property type="entry name" value="Peptidase_S8/S53_dom_sf"/>
</dbReference>
<dbReference type="Gene3D" id="2.60.40.2310">
    <property type="match status" value="1"/>
</dbReference>
<name>A0A7J6FG36_CANSA</name>
<evidence type="ECO:0000256" key="2">
    <source>
        <dbReference type="ARBA" id="ARBA00011073"/>
    </source>
</evidence>
<dbReference type="PANTHER" id="PTHR10795">
    <property type="entry name" value="PROPROTEIN CONVERTASE SUBTILISIN/KEXIN"/>
    <property type="match status" value="1"/>
</dbReference>
<evidence type="ECO:0000259" key="8">
    <source>
        <dbReference type="Pfam" id="PF00082"/>
    </source>
</evidence>
<feature type="domain" description="Subtilisin-like protease fibronectin type-III" evidence="10">
    <location>
        <begin position="335"/>
        <end position="383"/>
    </location>
</feature>
<keyword evidence="4 7" id="KW-0732">Signal</keyword>
<accession>A0A7J6FG36</accession>
<evidence type="ECO:0000313" key="12">
    <source>
        <dbReference type="Proteomes" id="UP000583929"/>
    </source>
</evidence>
<dbReference type="Pfam" id="PF00082">
    <property type="entry name" value="Peptidase_S8"/>
    <property type="match status" value="1"/>
</dbReference>
<keyword evidence="5" id="KW-0378">Hydrolase</keyword>
<evidence type="ECO:0000256" key="4">
    <source>
        <dbReference type="ARBA" id="ARBA00022729"/>
    </source>
</evidence>
<dbReference type="Pfam" id="PF17766">
    <property type="entry name" value="fn3_6"/>
    <property type="match status" value="1"/>
</dbReference>
<dbReference type="Gene3D" id="3.30.70.80">
    <property type="entry name" value="Peptidase S8 propeptide/proteinase inhibitor I9"/>
    <property type="match status" value="1"/>
</dbReference>
<dbReference type="GO" id="GO:0006508">
    <property type="term" value="P:proteolysis"/>
    <property type="evidence" value="ECO:0007669"/>
    <property type="project" value="UniProtKB-KW"/>
</dbReference>
<feature type="domain" description="Inhibitor I9" evidence="9">
    <location>
        <begin position="25"/>
        <end position="72"/>
    </location>
</feature>
<dbReference type="InterPro" id="IPR000209">
    <property type="entry name" value="Peptidase_S8/S53_dom"/>
</dbReference>
<dbReference type="Proteomes" id="UP000583929">
    <property type="component" value="Unassembled WGS sequence"/>
</dbReference>
<evidence type="ECO:0000259" key="9">
    <source>
        <dbReference type="Pfam" id="PF05922"/>
    </source>
</evidence>
<evidence type="ECO:0000256" key="1">
    <source>
        <dbReference type="ARBA" id="ARBA00004613"/>
    </source>
</evidence>
<dbReference type="Gene3D" id="3.40.50.200">
    <property type="entry name" value="Peptidase S8/S53 domain"/>
    <property type="match status" value="1"/>
</dbReference>
<dbReference type="CDD" id="cd02120">
    <property type="entry name" value="PA_subtilisin_like"/>
    <property type="match status" value="1"/>
</dbReference>
<evidence type="ECO:0000259" key="10">
    <source>
        <dbReference type="Pfam" id="PF17766"/>
    </source>
</evidence>